<dbReference type="InterPro" id="IPR051782">
    <property type="entry name" value="ABC_Transporter_VariousFunc"/>
</dbReference>
<dbReference type="SMART" id="SM00382">
    <property type="entry name" value="AAA"/>
    <property type="match status" value="1"/>
</dbReference>
<evidence type="ECO:0000259" key="4">
    <source>
        <dbReference type="PROSITE" id="PS50893"/>
    </source>
</evidence>
<evidence type="ECO:0000256" key="2">
    <source>
        <dbReference type="ARBA" id="ARBA00022741"/>
    </source>
</evidence>
<keyword evidence="2" id="KW-0547">Nucleotide-binding</keyword>
<name>A0A7W1X9F1_9BACL</name>
<dbReference type="InterPro" id="IPR017871">
    <property type="entry name" value="ABC_transporter-like_CS"/>
</dbReference>
<feature type="domain" description="ABC transporter" evidence="4">
    <location>
        <begin position="2"/>
        <end position="230"/>
    </location>
</feature>
<dbReference type="PANTHER" id="PTHR42939:SF3">
    <property type="entry name" value="ABC TRANSPORTER ATP-BINDING COMPONENT"/>
    <property type="match status" value="1"/>
</dbReference>
<dbReference type="OrthoDB" id="9804819at2"/>
<dbReference type="Pfam" id="PF00005">
    <property type="entry name" value="ABC_tran"/>
    <property type="match status" value="1"/>
</dbReference>
<dbReference type="EMBL" id="JACEIP010000007">
    <property type="protein sequence ID" value="MBA4542496.1"/>
    <property type="molecule type" value="Genomic_DNA"/>
</dbReference>
<dbReference type="Proteomes" id="UP000530514">
    <property type="component" value="Unassembled WGS sequence"/>
</dbReference>
<proteinExistence type="predicted"/>
<protein>
    <submittedName>
        <fullName evidence="5">ABC transporter ATP-binding protein</fullName>
    </submittedName>
</protein>
<dbReference type="Gene3D" id="3.40.50.300">
    <property type="entry name" value="P-loop containing nucleotide triphosphate hydrolases"/>
    <property type="match status" value="1"/>
</dbReference>
<dbReference type="GO" id="GO:0005524">
    <property type="term" value="F:ATP binding"/>
    <property type="evidence" value="ECO:0007669"/>
    <property type="project" value="UniProtKB-KW"/>
</dbReference>
<evidence type="ECO:0000256" key="3">
    <source>
        <dbReference type="ARBA" id="ARBA00022840"/>
    </source>
</evidence>
<accession>A0A7W1X9F1</accession>
<keyword evidence="6" id="KW-1185">Reference proteome</keyword>
<dbReference type="PANTHER" id="PTHR42939">
    <property type="entry name" value="ABC TRANSPORTER ATP-BINDING PROTEIN ALBC-RELATED"/>
    <property type="match status" value="1"/>
</dbReference>
<evidence type="ECO:0000313" key="5">
    <source>
        <dbReference type="EMBL" id="MBA4542496.1"/>
    </source>
</evidence>
<dbReference type="InterPro" id="IPR003593">
    <property type="entry name" value="AAA+_ATPase"/>
</dbReference>
<dbReference type="CDD" id="cd03230">
    <property type="entry name" value="ABC_DR_subfamily_A"/>
    <property type="match status" value="1"/>
</dbReference>
<keyword evidence="3 5" id="KW-0067">ATP-binding</keyword>
<comment type="caution">
    <text evidence="5">The sequence shown here is derived from an EMBL/GenBank/DDBJ whole genome shotgun (WGS) entry which is preliminary data.</text>
</comment>
<gene>
    <name evidence="5" type="ORF">H1164_06210</name>
</gene>
<reference evidence="5 6" key="1">
    <citation type="submission" date="2020-07" db="EMBL/GenBank/DDBJ databases">
        <authorList>
            <person name="Feng H."/>
        </authorList>
    </citation>
    <scope>NUCLEOTIDE SEQUENCE [LARGE SCALE GENOMIC DNA]</scope>
    <source>
        <strain evidence="6">s-11</strain>
    </source>
</reference>
<evidence type="ECO:0000313" key="6">
    <source>
        <dbReference type="Proteomes" id="UP000530514"/>
    </source>
</evidence>
<dbReference type="PROSITE" id="PS00211">
    <property type="entry name" value="ABC_TRANSPORTER_1"/>
    <property type="match status" value="1"/>
</dbReference>
<dbReference type="AlphaFoldDB" id="A0A7W1X9F1"/>
<evidence type="ECO:0000256" key="1">
    <source>
        <dbReference type="ARBA" id="ARBA00022448"/>
    </source>
</evidence>
<keyword evidence="1" id="KW-0813">Transport</keyword>
<organism evidence="5 6">
    <name type="scientific">Thermoactinomyces daqus</name>
    <dbReference type="NCBI Taxonomy" id="1329516"/>
    <lineage>
        <taxon>Bacteria</taxon>
        <taxon>Bacillati</taxon>
        <taxon>Bacillota</taxon>
        <taxon>Bacilli</taxon>
        <taxon>Bacillales</taxon>
        <taxon>Thermoactinomycetaceae</taxon>
        <taxon>Thermoactinomyces</taxon>
    </lineage>
</organism>
<dbReference type="PROSITE" id="PS50893">
    <property type="entry name" value="ABC_TRANSPORTER_2"/>
    <property type="match status" value="1"/>
</dbReference>
<sequence length="289" mass="32755">MSYILDVKDLRKEYKGFSLGPLSFQLEPGYIMGLIGPNGSGKSTTIKAILGLIRPNGGSIRIFGKDQAKEMQAIKQQIGFVYDQNHFYDEFTIGEMKKVIAGFYEYWDNSLFSQYIDRFNLPVRKKIKEFSKGMKMKFSLAVALSHHARLIIMDEPTSGLDPIFRSELLDLLLEIIQDEEKAIFFSSHITSDLERVADYITFIHNGNLIFSESKDDLLDTYRIVKGGPDLLEPLQEEGLLTGVINNQFGFEALTADVAAVNDRFKGQVIMDKPSLEQIMVHMARGEQYA</sequence>
<dbReference type="GO" id="GO:0016887">
    <property type="term" value="F:ATP hydrolysis activity"/>
    <property type="evidence" value="ECO:0007669"/>
    <property type="project" value="InterPro"/>
</dbReference>
<dbReference type="RefSeq" id="WP_033100274.1">
    <property type="nucleotide sequence ID" value="NZ_JACEIP010000007.1"/>
</dbReference>
<dbReference type="InterPro" id="IPR003439">
    <property type="entry name" value="ABC_transporter-like_ATP-bd"/>
</dbReference>
<dbReference type="InterPro" id="IPR027417">
    <property type="entry name" value="P-loop_NTPase"/>
</dbReference>
<dbReference type="SUPFAM" id="SSF52540">
    <property type="entry name" value="P-loop containing nucleoside triphosphate hydrolases"/>
    <property type="match status" value="1"/>
</dbReference>